<evidence type="ECO:0000313" key="2">
    <source>
        <dbReference type="EMBL" id="QII81045.1"/>
    </source>
</evidence>
<protein>
    <submittedName>
        <fullName evidence="2">Helix-turn-helix domain-containing protein</fullName>
    </submittedName>
</protein>
<reference evidence="2 3" key="1">
    <citation type="journal article" date="2017" name="Int. J. Syst. Evol. Microbiol.">
        <title>Jeotgalibaca porci sp. nov. and Jeotgalibaca arthritidis sp. nov., isolated from pigs, and emended description of the genus Jeotgalibaca.</title>
        <authorList>
            <person name="Zamora L."/>
            <person name="Perez-Sancho M."/>
            <person name="Dominguez L."/>
            <person name="Fernandez-Garayzabal J.F."/>
            <person name="Vela A.I."/>
        </authorList>
    </citation>
    <scope>NUCLEOTIDE SEQUENCE [LARGE SCALE GENOMIC DNA]</scope>
    <source>
        <strain evidence="2 3">CECT 9157</strain>
    </source>
</reference>
<dbReference type="InterPro" id="IPR009061">
    <property type="entry name" value="DNA-bd_dom_put_sf"/>
</dbReference>
<keyword evidence="3" id="KW-1185">Reference proteome</keyword>
<evidence type="ECO:0000313" key="3">
    <source>
        <dbReference type="Proteomes" id="UP000501451"/>
    </source>
</evidence>
<organism evidence="2 3">
    <name type="scientific">Jeotgalibaca arthritidis</name>
    <dbReference type="NCBI Taxonomy" id="1868794"/>
    <lineage>
        <taxon>Bacteria</taxon>
        <taxon>Bacillati</taxon>
        <taxon>Bacillota</taxon>
        <taxon>Bacilli</taxon>
        <taxon>Lactobacillales</taxon>
        <taxon>Carnobacteriaceae</taxon>
        <taxon>Jeotgalibaca</taxon>
    </lineage>
</organism>
<dbReference type="EMBL" id="CP049740">
    <property type="protein sequence ID" value="QII81045.1"/>
    <property type="molecule type" value="Genomic_DNA"/>
</dbReference>
<evidence type="ECO:0000259" key="1">
    <source>
        <dbReference type="Pfam" id="PF12728"/>
    </source>
</evidence>
<gene>
    <name evidence="2" type="ORF">G7057_00195</name>
</gene>
<dbReference type="KEGG" id="jar:G7057_00195"/>
<dbReference type="AlphaFoldDB" id="A0A6G7K720"/>
<dbReference type="Proteomes" id="UP000501451">
    <property type="component" value="Chromosome"/>
</dbReference>
<dbReference type="SUPFAM" id="SSF46955">
    <property type="entry name" value="Putative DNA-binding domain"/>
    <property type="match status" value="1"/>
</dbReference>
<dbReference type="Gene3D" id="1.10.1660.10">
    <property type="match status" value="1"/>
</dbReference>
<dbReference type="NCBIfam" id="TIGR01764">
    <property type="entry name" value="excise"/>
    <property type="match status" value="1"/>
</dbReference>
<proteinExistence type="predicted"/>
<feature type="domain" description="Helix-turn-helix" evidence="1">
    <location>
        <begin position="8"/>
        <end position="59"/>
    </location>
</feature>
<dbReference type="GO" id="GO:0003677">
    <property type="term" value="F:DNA binding"/>
    <property type="evidence" value="ECO:0007669"/>
    <property type="project" value="InterPro"/>
</dbReference>
<dbReference type="RefSeq" id="WP_166160504.1">
    <property type="nucleotide sequence ID" value="NZ_CP049740.1"/>
</dbReference>
<sequence>MEHKQDRLLSTNEVAERLHIHPNTVRNMLRDGRLQAIKTRGRTGQYRFRQSDVDLFLESEGEVELFEPSFPVQVPTVEAVIEQIEPLDYLSKYTNPFHIFGSYLEPLSPERYSKELTGKAAIWVEESLRQVQLHLSEYGFATEMMKQLGVGVSLKKDRLGKWFITCSLIFKDNDGIYILDGTLQQFHPELDKGLVLIDWADRDSYYIGLKAITQDSFHQAMRDSSGRAFKELVKDIKRQ</sequence>
<dbReference type="Pfam" id="PF12728">
    <property type="entry name" value="HTH_17"/>
    <property type="match status" value="1"/>
</dbReference>
<dbReference type="InterPro" id="IPR010093">
    <property type="entry name" value="SinI_DNA-bd"/>
</dbReference>
<name>A0A6G7K720_9LACT</name>
<dbReference type="InterPro" id="IPR041657">
    <property type="entry name" value="HTH_17"/>
</dbReference>
<accession>A0A6G7K720</accession>